<dbReference type="AlphaFoldDB" id="A0AAD1S8B8"/>
<dbReference type="EMBL" id="OW240916">
    <property type="protein sequence ID" value="CAH2294205.1"/>
    <property type="molecule type" value="Genomic_DNA"/>
</dbReference>
<evidence type="ECO:0000313" key="3">
    <source>
        <dbReference type="Proteomes" id="UP001295444"/>
    </source>
</evidence>
<organism evidence="2 3">
    <name type="scientific">Pelobates cultripes</name>
    <name type="common">Western spadefoot toad</name>
    <dbReference type="NCBI Taxonomy" id="61616"/>
    <lineage>
        <taxon>Eukaryota</taxon>
        <taxon>Metazoa</taxon>
        <taxon>Chordata</taxon>
        <taxon>Craniata</taxon>
        <taxon>Vertebrata</taxon>
        <taxon>Euteleostomi</taxon>
        <taxon>Amphibia</taxon>
        <taxon>Batrachia</taxon>
        <taxon>Anura</taxon>
        <taxon>Pelobatoidea</taxon>
        <taxon>Pelobatidae</taxon>
        <taxon>Pelobates</taxon>
    </lineage>
</organism>
<sequence length="60" mass="6659">MAQEGPRDEQLDFSAPMRIPIIHPDGRDTHLFAPSVTNVTQMPPPYYTGGARQIHALVTD</sequence>
<keyword evidence="3" id="KW-1185">Reference proteome</keyword>
<feature type="compositionally biased region" description="Basic and acidic residues" evidence="1">
    <location>
        <begin position="1"/>
        <end position="10"/>
    </location>
</feature>
<accession>A0AAD1S8B8</accession>
<reference evidence="2" key="1">
    <citation type="submission" date="2022-03" db="EMBL/GenBank/DDBJ databases">
        <authorList>
            <person name="Alioto T."/>
            <person name="Alioto T."/>
            <person name="Gomez Garrido J."/>
        </authorList>
    </citation>
    <scope>NUCLEOTIDE SEQUENCE</scope>
</reference>
<gene>
    <name evidence="2" type="ORF">PECUL_23A008959</name>
</gene>
<name>A0AAD1S8B8_PELCU</name>
<protein>
    <submittedName>
        <fullName evidence="2">Uncharacterized protein</fullName>
    </submittedName>
</protein>
<evidence type="ECO:0000256" key="1">
    <source>
        <dbReference type="SAM" id="MobiDB-lite"/>
    </source>
</evidence>
<evidence type="ECO:0000313" key="2">
    <source>
        <dbReference type="EMBL" id="CAH2294205.1"/>
    </source>
</evidence>
<proteinExistence type="predicted"/>
<dbReference type="Proteomes" id="UP001295444">
    <property type="component" value="Chromosome 05"/>
</dbReference>
<feature type="region of interest" description="Disordered" evidence="1">
    <location>
        <begin position="1"/>
        <end position="20"/>
    </location>
</feature>